<evidence type="ECO:0000259" key="2">
    <source>
        <dbReference type="Pfam" id="PF14309"/>
    </source>
</evidence>
<feature type="region of interest" description="Disordered" evidence="1">
    <location>
        <begin position="376"/>
        <end position="406"/>
    </location>
</feature>
<sequence>MVESMDEGGGEHGEEREMEVAESTDGGKAANECGKEHRWRAIEDGEVNQIDEDEMIGVSSVKGSSDYSCTSSVTDEEGNTFRAPGVVARLMGLDSMPISGTSVPYSTPLHDSRSLQDNHSQRRSPGFCINDQFNHVIKRSEAYSRIPAELRSQKMPSSPIKRFQTEGLPPRFAKSVPTTHHKLLSPIKNPGFFSVKNAAHIMEATTKVLGPEVQTSVGRFQPLVSLSNPIKVCNSQEIMAASQRTTRLPESSRRCVESASMRSLRGQPVNRSWNGSEHATVCRFSPITAETNSAGAKGKGRSISSAVQAKVIVQKREGSSMSNRSALVQKDNNECKSNRPWKSQSNNPKNNQQKRAATNASSLLKQNNQKQNCLASKNKLPSKQSVSNQQGRKILSGDASSGKNKIVNKLSGSTRISFIKGDLITSDNTEEGLSSDSKNFPRKKRLIEQGSSSEKSEAPYGILVDRHKKHVQHTVVIDELPRWSGDKRRSGADVVSFTFTSPMIKASPGSRFSTHVVEKEDKCNGPCSASDSDCRHLSSLRSDVIVGDSLGFLLEHKLRELTSEADSPSCKLLRGTTAATGPVSQDSVFAVDTPSIAPTEHERGPVVSSCKDELGGIFESSFSLASGQMFTMSHRMLEAERAECSSTSEDRKLPDHQYQSPISILEVPFSNESSSSSESWESPSEGKMHDSSVQSQHIVDLSCFNKTSSVEAEVELSGSASSMEITCGDHPPEIRRTGHTDACNQELEYMREILSNMKCLFKNLDLCQMDHDGGVLDPLLFDKLETSGSLIALEGEERDSRMRRKMLFDCVNECLDLKCSHYFHAGYRMWTKGLAAVMKDWTEELYKEISGWRSMGDWMVNELVDRDMSSCFGRWVNFDTEAFEAGVEVEMAIFNSLVDEVVADFMIEVPW</sequence>
<keyword evidence="5" id="KW-1185">Reference proteome</keyword>
<dbReference type="Pfam" id="PF14309">
    <property type="entry name" value="DUF4378"/>
    <property type="match status" value="1"/>
</dbReference>
<dbReference type="EMBL" id="CM017883">
    <property type="protein sequence ID" value="KAG1365289.1"/>
    <property type="molecule type" value="Genomic_DNA"/>
</dbReference>
<evidence type="ECO:0000313" key="4">
    <source>
        <dbReference type="EMBL" id="KAG1365289.1"/>
    </source>
</evidence>
<feature type="compositionally biased region" description="Low complexity" evidence="1">
    <location>
        <begin position="670"/>
        <end position="683"/>
    </location>
</feature>
<feature type="region of interest" description="Disordered" evidence="1">
    <location>
        <begin position="666"/>
        <end position="692"/>
    </location>
</feature>
<comment type="caution">
    <text evidence="4">The sequence shown here is derived from an EMBL/GenBank/DDBJ whole genome shotgun (WGS) entry which is preliminary data.</text>
</comment>
<evidence type="ECO:0000313" key="5">
    <source>
        <dbReference type="Proteomes" id="UP000797356"/>
    </source>
</evidence>
<reference evidence="4" key="1">
    <citation type="journal article" date="2017" name="Gigascience">
        <title>The genome draft of coconut (Cocos nucifera).</title>
        <authorList>
            <person name="Xiao Y."/>
            <person name="Xu P."/>
            <person name="Fan H."/>
            <person name="Baudouin L."/>
            <person name="Xia W."/>
            <person name="Bocs S."/>
            <person name="Xu J."/>
            <person name="Li Q."/>
            <person name="Guo A."/>
            <person name="Zhou L."/>
            <person name="Li J."/>
            <person name="Wu Y."/>
            <person name="Ma Z."/>
            <person name="Armero A."/>
            <person name="Issali A.E."/>
            <person name="Liu N."/>
            <person name="Peng M."/>
            <person name="Yang Y."/>
        </authorList>
    </citation>
    <scope>NUCLEOTIDE SEQUENCE</scope>
    <source>
        <tissue evidence="4">Spear leaf of Hainan Tall coconut</tissue>
    </source>
</reference>
<dbReference type="OrthoDB" id="765769at2759"/>
<reference evidence="4" key="2">
    <citation type="submission" date="2019-07" db="EMBL/GenBank/DDBJ databases">
        <authorList>
            <person name="Yang Y."/>
            <person name="Bocs S."/>
            <person name="Baudouin L."/>
        </authorList>
    </citation>
    <scope>NUCLEOTIDE SEQUENCE</scope>
    <source>
        <tissue evidence="4">Spear leaf of Hainan Tall coconut</tissue>
    </source>
</reference>
<feature type="compositionally biased region" description="Polar residues" evidence="1">
    <location>
        <begin position="376"/>
        <end position="391"/>
    </location>
</feature>
<feature type="region of interest" description="Disordered" evidence="1">
    <location>
        <begin position="314"/>
        <end position="358"/>
    </location>
</feature>
<feature type="domain" description="DUF3741" evidence="3">
    <location>
        <begin position="71"/>
        <end position="100"/>
    </location>
</feature>
<evidence type="ECO:0000259" key="3">
    <source>
        <dbReference type="Pfam" id="PF14383"/>
    </source>
</evidence>
<feature type="compositionally biased region" description="Low complexity" evidence="1">
    <location>
        <begin position="342"/>
        <end position="354"/>
    </location>
</feature>
<feature type="compositionally biased region" description="Polar residues" evidence="1">
    <location>
        <begin position="427"/>
        <end position="438"/>
    </location>
</feature>
<evidence type="ECO:0000256" key="1">
    <source>
        <dbReference type="SAM" id="MobiDB-lite"/>
    </source>
</evidence>
<organism evidence="4 5">
    <name type="scientific">Cocos nucifera</name>
    <name type="common">Coconut palm</name>
    <dbReference type="NCBI Taxonomy" id="13894"/>
    <lineage>
        <taxon>Eukaryota</taxon>
        <taxon>Viridiplantae</taxon>
        <taxon>Streptophyta</taxon>
        <taxon>Embryophyta</taxon>
        <taxon>Tracheophyta</taxon>
        <taxon>Spermatophyta</taxon>
        <taxon>Magnoliopsida</taxon>
        <taxon>Liliopsida</taxon>
        <taxon>Arecaceae</taxon>
        <taxon>Arecoideae</taxon>
        <taxon>Cocoseae</taxon>
        <taxon>Attaleinae</taxon>
        <taxon>Cocos</taxon>
    </lineage>
</organism>
<feature type="region of interest" description="Disordered" evidence="1">
    <location>
        <begin position="104"/>
        <end position="126"/>
    </location>
</feature>
<dbReference type="PANTHER" id="PTHR21726:SF29">
    <property type="entry name" value="EXPRESSED PROTEIN"/>
    <property type="match status" value="1"/>
</dbReference>
<accession>A0A8K0IQV5</accession>
<name>A0A8K0IQV5_COCNU</name>
<feature type="domain" description="DUF4378" evidence="2">
    <location>
        <begin position="746"/>
        <end position="900"/>
    </location>
</feature>
<protein>
    <recommendedName>
        <fullName evidence="6">DUF4378 domain-containing protein</fullName>
    </recommendedName>
</protein>
<feature type="region of interest" description="Disordered" evidence="1">
    <location>
        <begin position="427"/>
        <end position="453"/>
    </location>
</feature>
<gene>
    <name evidence="4" type="ORF">COCNU_12G002890</name>
</gene>
<dbReference type="Proteomes" id="UP000797356">
    <property type="component" value="Chromosome 12"/>
</dbReference>
<dbReference type="AlphaFoldDB" id="A0A8K0IQV5"/>
<dbReference type="Pfam" id="PF14383">
    <property type="entry name" value="VARLMGL"/>
    <property type="match status" value="1"/>
</dbReference>
<feature type="compositionally biased region" description="Basic and acidic residues" evidence="1">
    <location>
        <begin position="110"/>
        <end position="120"/>
    </location>
</feature>
<dbReference type="PANTHER" id="PTHR21726">
    <property type="entry name" value="PHOSPHATIDYLINOSITOL N-ACETYLGLUCOSAMINYLTRANSFERASE SUBUNIT P DOWN SYNDROME CRITICAL REGION PROTEIN 5 -RELATED"/>
    <property type="match status" value="1"/>
</dbReference>
<feature type="region of interest" description="Disordered" evidence="1">
    <location>
        <begin position="1"/>
        <end position="33"/>
    </location>
</feature>
<proteinExistence type="predicted"/>
<dbReference type="InterPro" id="IPR025486">
    <property type="entry name" value="DUF4378"/>
</dbReference>
<dbReference type="InterPro" id="IPR032795">
    <property type="entry name" value="DUF3741-assoc"/>
</dbReference>
<evidence type="ECO:0008006" key="6">
    <source>
        <dbReference type="Google" id="ProtNLM"/>
    </source>
</evidence>
<feature type="compositionally biased region" description="Basic and acidic residues" evidence="1">
    <location>
        <begin position="9"/>
        <end position="19"/>
    </location>
</feature>